<keyword evidence="1" id="KW-0472">Membrane</keyword>
<keyword evidence="1" id="KW-0812">Transmembrane</keyword>
<dbReference type="EMBL" id="MZGX01000021">
    <property type="protein sequence ID" value="OPX43098.1"/>
    <property type="molecule type" value="Genomic_DNA"/>
</dbReference>
<proteinExistence type="predicted"/>
<evidence type="ECO:0000313" key="2">
    <source>
        <dbReference type="EMBL" id="OPX43098.1"/>
    </source>
</evidence>
<evidence type="ECO:0000313" key="3">
    <source>
        <dbReference type="Proteomes" id="UP000191554"/>
    </source>
</evidence>
<keyword evidence="3" id="KW-1185">Reference proteome</keyword>
<accession>A0A1V4SGU6</accession>
<feature type="transmembrane region" description="Helical" evidence="1">
    <location>
        <begin position="12"/>
        <end position="30"/>
    </location>
</feature>
<organism evidence="2 3">
    <name type="scientific">Ruminiclostridium hungatei</name>
    <name type="common">Clostridium hungatei</name>
    <dbReference type="NCBI Taxonomy" id="48256"/>
    <lineage>
        <taxon>Bacteria</taxon>
        <taxon>Bacillati</taxon>
        <taxon>Bacillota</taxon>
        <taxon>Clostridia</taxon>
        <taxon>Eubacteriales</taxon>
        <taxon>Oscillospiraceae</taxon>
        <taxon>Ruminiclostridium</taxon>
    </lineage>
</organism>
<dbReference type="AlphaFoldDB" id="A0A1V4SGU6"/>
<protein>
    <recommendedName>
        <fullName evidence="4">DUF948 domain-containing protein</fullName>
    </recommendedName>
</protein>
<keyword evidence="1" id="KW-1133">Transmembrane helix</keyword>
<name>A0A1V4SGU6_RUMHU</name>
<dbReference type="OrthoDB" id="1739947at2"/>
<evidence type="ECO:0000256" key="1">
    <source>
        <dbReference type="SAM" id="Phobius"/>
    </source>
</evidence>
<reference evidence="2 3" key="1">
    <citation type="submission" date="2017-03" db="EMBL/GenBank/DDBJ databases">
        <title>Genome sequence of Clostridium hungatei DSM 14427.</title>
        <authorList>
            <person name="Poehlein A."/>
            <person name="Daniel R."/>
        </authorList>
    </citation>
    <scope>NUCLEOTIDE SEQUENCE [LARGE SCALE GENOMIC DNA]</scope>
    <source>
        <strain evidence="2 3">DSM 14427</strain>
    </source>
</reference>
<gene>
    <name evidence="2" type="ORF">CLHUN_30400</name>
</gene>
<comment type="caution">
    <text evidence="2">The sequence shown here is derived from an EMBL/GenBank/DDBJ whole genome shotgun (WGS) entry which is preliminary data.</text>
</comment>
<evidence type="ECO:0008006" key="4">
    <source>
        <dbReference type="Google" id="ProtNLM"/>
    </source>
</evidence>
<dbReference type="RefSeq" id="WP_080065478.1">
    <property type="nucleotide sequence ID" value="NZ_MZGX01000021.1"/>
</dbReference>
<sequence>MSVTLDLSVLAWFIIFCIAVVIGVFLIILLRNCLKVVDKVNKILDSNSESIEKTLEVLPSTVKSIDELAVSAKGTLDMATSVVSTVEDTVAETIDSFSFNAENVLSIINVASSVVKSIISAFSSKK</sequence>
<dbReference type="Proteomes" id="UP000191554">
    <property type="component" value="Unassembled WGS sequence"/>
</dbReference>